<comment type="caution">
    <text evidence="1">The sequence shown here is derived from an EMBL/GenBank/DDBJ whole genome shotgun (WGS) entry which is preliminary data.</text>
</comment>
<evidence type="ECO:0000313" key="1">
    <source>
        <dbReference type="EMBL" id="CAF0869443.1"/>
    </source>
</evidence>
<dbReference type="EMBL" id="CAJNON010000049">
    <property type="protein sequence ID" value="CAF0869443.1"/>
    <property type="molecule type" value="Genomic_DNA"/>
</dbReference>
<dbReference type="OrthoDB" id="9972515at2759"/>
<reference evidence="1" key="1">
    <citation type="submission" date="2021-02" db="EMBL/GenBank/DDBJ databases">
        <authorList>
            <person name="Nowell W R."/>
        </authorList>
    </citation>
    <scope>NUCLEOTIDE SEQUENCE</scope>
</reference>
<evidence type="ECO:0000313" key="2">
    <source>
        <dbReference type="EMBL" id="CAF3916123.1"/>
    </source>
</evidence>
<name>A0A813X288_9BILA</name>
<dbReference type="Proteomes" id="UP000663891">
    <property type="component" value="Unassembled WGS sequence"/>
</dbReference>
<accession>A0A813X288</accession>
<gene>
    <name evidence="2" type="ORF">OKA104_LOCUS24998</name>
    <name evidence="1" type="ORF">VCS650_LOCUS7639</name>
</gene>
<protein>
    <submittedName>
        <fullName evidence="1">Uncharacterized protein</fullName>
    </submittedName>
</protein>
<dbReference type="Proteomes" id="UP000663881">
    <property type="component" value="Unassembled WGS sequence"/>
</dbReference>
<sequence length="118" mass="13469">MSHIPEGHQGTSIHHIGVVKGSTQSAYRCEILDREFMFSDQLATVISGLYGHDIAEHAHFYVDKKRVNRQSLLDDHQGKDVHVYYADHIHDPNRIGSFTIPVLEHHLTQRHHETGAID</sequence>
<dbReference type="AlphaFoldDB" id="A0A813X288"/>
<proteinExistence type="predicted"/>
<organism evidence="1 3">
    <name type="scientific">Adineta steineri</name>
    <dbReference type="NCBI Taxonomy" id="433720"/>
    <lineage>
        <taxon>Eukaryota</taxon>
        <taxon>Metazoa</taxon>
        <taxon>Spiralia</taxon>
        <taxon>Gnathifera</taxon>
        <taxon>Rotifera</taxon>
        <taxon>Eurotatoria</taxon>
        <taxon>Bdelloidea</taxon>
        <taxon>Adinetida</taxon>
        <taxon>Adinetidae</taxon>
        <taxon>Adineta</taxon>
    </lineage>
</organism>
<dbReference type="EMBL" id="CAJOAY010002055">
    <property type="protein sequence ID" value="CAF3916123.1"/>
    <property type="molecule type" value="Genomic_DNA"/>
</dbReference>
<evidence type="ECO:0000313" key="3">
    <source>
        <dbReference type="Proteomes" id="UP000663891"/>
    </source>
</evidence>